<evidence type="ECO:0000259" key="1">
    <source>
        <dbReference type="Pfam" id="PF00551"/>
    </source>
</evidence>
<reference evidence="2" key="1">
    <citation type="submission" date="2022-01" db="EMBL/GenBank/DDBJ databases">
        <title>Genome assemble of Metamasius hemipterus Nardonella endosymbiont.</title>
        <authorList>
            <person name="Palmieri L."/>
            <person name="Pavarini R."/>
            <person name="Sharma P."/>
        </authorList>
    </citation>
    <scope>NUCLEOTIDE SEQUENCE [LARGE SCALE GENOMIC DNA]</scope>
    <source>
        <strain evidence="2">NARMHE1</strain>
    </source>
</reference>
<keyword evidence="3" id="KW-1185">Reference proteome</keyword>
<name>A0ABT0TX70_9GAMM</name>
<evidence type="ECO:0000313" key="2">
    <source>
        <dbReference type="EMBL" id="MCM0158323.1"/>
    </source>
</evidence>
<accession>A0ABT0TX70</accession>
<protein>
    <recommendedName>
        <fullName evidence="1">Formyl transferase N-terminal domain-containing protein</fullName>
    </recommendedName>
</protein>
<feature type="domain" description="Formyl transferase N-terminal" evidence="1">
    <location>
        <begin position="51"/>
        <end position="121"/>
    </location>
</feature>
<dbReference type="InterPro" id="IPR002376">
    <property type="entry name" value="Formyl_transf_N"/>
</dbReference>
<dbReference type="EMBL" id="JAKMAI010000007">
    <property type="protein sequence ID" value="MCM0158323.1"/>
    <property type="molecule type" value="Genomic_DNA"/>
</dbReference>
<dbReference type="PANTHER" id="PTHR11138">
    <property type="entry name" value="METHIONYL-TRNA FORMYLTRANSFERASE"/>
    <property type="match status" value="1"/>
</dbReference>
<proteinExistence type="predicted"/>
<dbReference type="Gene3D" id="3.40.50.170">
    <property type="entry name" value="Formyl transferase, N-terminal domain"/>
    <property type="match status" value="1"/>
</dbReference>
<evidence type="ECO:0000313" key="3">
    <source>
        <dbReference type="Proteomes" id="UP001203831"/>
    </source>
</evidence>
<gene>
    <name evidence="2" type="ORF">L7J86_00810</name>
</gene>
<comment type="caution">
    <text evidence="2">The sequence shown here is derived from an EMBL/GenBank/DDBJ whole genome shotgun (WGS) entry which is preliminary data.</text>
</comment>
<organism evidence="2 3">
    <name type="scientific">endosymbiont of Metamasius hemipterus</name>
    <dbReference type="NCBI Taxonomy" id="204627"/>
    <lineage>
        <taxon>Bacteria</taxon>
        <taxon>Pseudomonadati</taxon>
        <taxon>Pseudomonadota</taxon>
        <taxon>Gammaproteobacteria</taxon>
        <taxon>Candidatus Nardonella</taxon>
    </lineage>
</organism>
<dbReference type="SUPFAM" id="SSF53328">
    <property type="entry name" value="Formyltransferase"/>
    <property type="match status" value="1"/>
</dbReference>
<dbReference type="InterPro" id="IPR036477">
    <property type="entry name" value="Formyl_transf_N_sf"/>
</dbReference>
<dbReference type="PANTHER" id="PTHR11138:SF5">
    <property type="entry name" value="METHIONYL-TRNA FORMYLTRANSFERASE, MITOCHONDRIAL"/>
    <property type="match status" value="1"/>
</dbReference>
<dbReference type="Pfam" id="PF00551">
    <property type="entry name" value="Formyl_trans_N"/>
    <property type="match status" value="1"/>
</dbReference>
<sequence length="122" mass="14101">MNKINIAIAGSSLFTLENIKYIFNIKIYNILFIIIKKNIHSKEINLIKNFAKKNNIFIIETKSLKNDSVYIKKNIYKFKINILISIYFGLIFPKDILDIPQYGCINVHGSLLPELRGPDPIT</sequence>
<dbReference type="Proteomes" id="UP001203831">
    <property type="component" value="Unassembled WGS sequence"/>
</dbReference>
<dbReference type="RefSeq" id="WP_250672676.1">
    <property type="nucleotide sequence ID" value="NZ_JAKMAI010000007.1"/>
</dbReference>